<evidence type="ECO:0000313" key="12">
    <source>
        <dbReference type="Proteomes" id="UP000214588"/>
    </source>
</evidence>
<comment type="similarity">
    <text evidence="1 9 10">Belongs to the peptidase A8 family.</text>
</comment>
<dbReference type="UniPathway" id="UPA00665"/>
<comment type="function">
    <text evidence="9">This protein specifically catalyzes the removal of signal peptides from prolipoproteins.</text>
</comment>
<dbReference type="PANTHER" id="PTHR33695">
    <property type="entry name" value="LIPOPROTEIN SIGNAL PEPTIDASE"/>
    <property type="match status" value="1"/>
</dbReference>
<dbReference type="AlphaFoldDB" id="A0A226BZ61"/>
<dbReference type="RefSeq" id="WP_089023188.1">
    <property type="nucleotide sequence ID" value="NZ_NIQC01000007.1"/>
</dbReference>
<comment type="pathway">
    <text evidence="9">Protein modification; lipoprotein biosynthesis (signal peptide cleavage).</text>
</comment>
<comment type="subcellular location">
    <subcellularLocation>
        <location evidence="9">Cell membrane</location>
        <topology evidence="9">Multi-pass membrane protein</topology>
    </subcellularLocation>
</comment>
<feature type="active site" evidence="9">
    <location>
        <position position="111"/>
    </location>
</feature>
<sequence>MGLFILIFLIIAIDQISKWYIKTNMELGQSIPIIDNVFHLTYSVNPGAAFGILAHRTTFFIIMTIGLLLVILYLFYKLNDNYKLVKFALALQFGGAVGNLIDRIRTGYVVDFFDFRVWPIFNVADVAIVMGVSILVYFILFSYKETDDLF</sequence>
<feature type="transmembrane region" description="Helical" evidence="9">
    <location>
        <begin position="121"/>
        <end position="143"/>
    </location>
</feature>
<reference evidence="11 12" key="1">
    <citation type="submission" date="2017-06" db="EMBL/GenBank/DDBJ databases">
        <title>Draft Genome Sequence of Natranaerobius trueperi halophilic, alkalithermophilic bacteria from soda lakes.</title>
        <authorList>
            <person name="Zhao B."/>
        </authorList>
    </citation>
    <scope>NUCLEOTIDE SEQUENCE [LARGE SCALE GENOMIC DNA]</scope>
    <source>
        <strain evidence="11 12">DSM 18760</strain>
    </source>
</reference>
<dbReference type="HAMAP" id="MF_00161">
    <property type="entry name" value="LspA"/>
    <property type="match status" value="1"/>
</dbReference>
<dbReference type="Proteomes" id="UP000214588">
    <property type="component" value="Unassembled WGS sequence"/>
</dbReference>
<dbReference type="GO" id="GO:0006508">
    <property type="term" value="P:proteolysis"/>
    <property type="evidence" value="ECO:0007669"/>
    <property type="project" value="UniProtKB-KW"/>
</dbReference>
<dbReference type="GO" id="GO:0004190">
    <property type="term" value="F:aspartic-type endopeptidase activity"/>
    <property type="evidence" value="ECO:0007669"/>
    <property type="project" value="UniProtKB-UniRule"/>
</dbReference>
<keyword evidence="6 9" id="KW-0378">Hydrolase</keyword>
<feature type="transmembrane region" description="Helical" evidence="9">
    <location>
        <begin position="58"/>
        <end position="76"/>
    </location>
</feature>
<comment type="catalytic activity">
    <reaction evidence="9">
        <text>Release of signal peptides from bacterial membrane prolipoproteins. Hydrolyzes -Xaa-Yaa-Zaa-|-(S,diacylglyceryl)Cys-, in which Xaa is hydrophobic (preferably Leu), and Yaa (Ala or Ser) and Zaa (Gly or Ala) have small, neutral side chains.</text>
        <dbReference type="EC" id="3.4.23.36"/>
    </reaction>
</comment>
<evidence type="ECO:0000256" key="5">
    <source>
        <dbReference type="ARBA" id="ARBA00022750"/>
    </source>
</evidence>
<evidence type="ECO:0000256" key="9">
    <source>
        <dbReference type="HAMAP-Rule" id="MF_00161"/>
    </source>
</evidence>
<keyword evidence="12" id="KW-1185">Reference proteome</keyword>
<keyword evidence="3 9" id="KW-0645">Protease</keyword>
<keyword evidence="8 9" id="KW-0472">Membrane</keyword>
<evidence type="ECO:0000256" key="6">
    <source>
        <dbReference type="ARBA" id="ARBA00022801"/>
    </source>
</evidence>
<dbReference type="EC" id="3.4.23.36" evidence="9"/>
<protein>
    <recommendedName>
        <fullName evidence="9">Lipoprotein signal peptidase</fullName>
        <ecNumber evidence="9">3.4.23.36</ecNumber>
    </recommendedName>
    <alternativeName>
        <fullName evidence="9">Prolipoprotein signal peptidase</fullName>
    </alternativeName>
    <alternativeName>
        <fullName evidence="9">Signal peptidase II</fullName>
        <shortName evidence="9">SPase II</shortName>
    </alternativeName>
</protein>
<organism evidence="11 12">
    <name type="scientific">Natranaerobius trueperi</name>
    <dbReference type="NCBI Taxonomy" id="759412"/>
    <lineage>
        <taxon>Bacteria</taxon>
        <taxon>Bacillati</taxon>
        <taxon>Bacillota</taxon>
        <taxon>Clostridia</taxon>
        <taxon>Natranaerobiales</taxon>
        <taxon>Natranaerobiaceae</taxon>
        <taxon>Natranaerobius</taxon>
    </lineage>
</organism>
<evidence type="ECO:0000256" key="7">
    <source>
        <dbReference type="ARBA" id="ARBA00022989"/>
    </source>
</evidence>
<evidence type="ECO:0000256" key="8">
    <source>
        <dbReference type="ARBA" id="ARBA00023136"/>
    </source>
</evidence>
<evidence type="ECO:0000256" key="1">
    <source>
        <dbReference type="ARBA" id="ARBA00006139"/>
    </source>
</evidence>
<name>A0A226BZ61_9FIRM</name>
<keyword evidence="5 9" id="KW-0064">Aspartyl protease</keyword>
<evidence type="ECO:0000313" key="11">
    <source>
        <dbReference type="EMBL" id="OWZ84211.1"/>
    </source>
</evidence>
<dbReference type="OrthoDB" id="9810259at2"/>
<dbReference type="EMBL" id="NIQC01000007">
    <property type="protein sequence ID" value="OWZ84211.1"/>
    <property type="molecule type" value="Genomic_DNA"/>
</dbReference>
<evidence type="ECO:0000256" key="2">
    <source>
        <dbReference type="ARBA" id="ARBA00022475"/>
    </source>
</evidence>
<dbReference type="GO" id="GO:0005886">
    <property type="term" value="C:plasma membrane"/>
    <property type="evidence" value="ECO:0007669"/>
    <property type="project" value="UniProtKB-SubCell"/>
</dbReference>
<evidence type="ECO:0000256" key="3">
    <source>
        <dbReference type="ARBA" id="ARBA00022670"/>
    </source>
</evidence>
<dbReference type="InterPro" id="IPR001872">
    <property type="entry name" value="Peptidase_A8"/>
</dbReference>
<proteinExistence type="inferred from homology"/>
<accession>A0A226BZ61</accession>
<dbReference type="NCBIfam" id="TIGR00077">
    <property type="entry name" value="lspA"/>
    <property type="match status" value="1"/>
</dbReference>
<evidence type="ECO:0000256" key="10">
    <source>
        <dbReference type="RuleBase" id="RU004181"/>
    </source>
</evidence>
<comment type="caution">
    <text evidence="9">Lacks conserved residue(s) required for the propagation of feature annotation.</text>
</comment>
<feature type="active site" evidence="9">
    <location>
        <position position="125"/>
    </location>
</feature>
<dbReference type="Pfam" id="PF01252">
    <property type="entry name" value="Peptidase_A8"/>
    <property type="match status" value="1"/>
</dbReference>
<dbReference type="PRINTS" id="PR00781">
    <property type="entry name" value="LIPOSIGPTASE"/>
</dbReference>
<keyword evidence="7 9" id="KW-1133">Transmembrane helix</keyword>
<evidence type="ECO:0000256" key="4">
    <source>
        <dbReference type="ARBA" id="ARBA00022692"/>
    </source>
</evidence>
<dbReference type="PANTHER" id="PTHR33695:SF1">
    <property type="entry name" value="LIPOPROTEIN SIGNAL PEPTIDASE"/>
    <property type="match status" value="1"/>
</dbReference>
<gene>
    <name evidence="9 11" type="primary">lspA</name>
    <name evidence="11" type="ORF">CDO51_04585</name>
</gene>
<keyword evidence="4 9" id="KW-0812">Transmembrane</keyword>
<comment type="caution">
    <text evidence="11">The sequence shown here is derived from an EMBL/GenBank/DDBJ whole genome shotgun (WGS) entry which is preliminary data.</text>
</comment>
<keyword evidence="2 9" id="KW-1003">Cell membrane</keyword>